<proteinExistence type="predicted"/>
<dbReference type="SUPFAM" id="SSF51556">
    <property type="entry name" value="Metallo-dependent hydrolases"/>
    <property type="match status" value="1"/>
</dbReference>
<keyword evidence="1" id="KW-0665">Pyrimidine biosynthesis</keyword>
<reference evidence="3 4" key="1">
    <citation type="submission" date="2020-01" db="EMBL/GenBank/DDBJ databases">
        <title>Bacteria diversity of Porities sp.</title>
        <authorList>
            <person name="Wang G."/>
        </authorList>
    </citation>
    <scope>NUCLEOTIDE SEQUENCE [LARGE SCALE GENOMIC DNA]</scope>
    <source>
        <strain evidence="3 4">R33</strain>
    </source>
</reference>
<comment type="caution">
    <text evidence="3">The sequence shown here is derived from an EMBL/GenBank/DDBJ whole genome shotgun (WGS) entry which is preliminary data.</text>
</comment>
<dbReference type="GO" id="GO:0046872">
    <property type="term" value="F:metal ion binding"/>
    <property type="evidence" value="ECO:0007669"/>
    <property type="project" value="InterPro"/>
</dbReference>
<dbReference type="InterPro" id="IPR011059">
    <property type="entry name" value="Metal-dep_hydrolase_composite"/>
</dbReference>
<evidence type="ECO:0000256" key="1">
    <source>
        <dbReference type="ARBA" id="ARBA00022975"/>
    </source>
</evidence>
<dbReference type="Gene3D" id="2.30.40.10">
    <property type="entry name" value="Urease, subunit C, domain 1"/>
    <property type="match status" value="2"/>
</dbReference>
<keyword evidence="4" id="KW-1185">Reference proteome</keyword>
<dbReference type="Pfam" id="PF12890">
    <property type="entry name" value="DHOase"/>
    <property type="match status" value="1"/>
</dbReference>
<dbReference type="CDD" id="cd01317">
    <property type="entry name" value="DHOase_IIa"/>
    <property type="match status" value="1"/>
</dbReference>
<dbReference type="PANTHER" id="PTHR43668">
    <property type="entry name" value="ALLANTOINASE"/>
    <property type="match status" value="1"/>
</dbReference>
<dbReference type="GO" id="GO:0004038">
    <property type="term" value="F:allantoinase activity"/>
    <property type="evidence" value="ECO:0007669"/>
    <property type="project" value="TreeGrafter"/>
</dbReference>
<dbReference type="AlphaFoldDB" id="A0A6L9EFX4"/>
<dbReference type="SUPFAM" id="SSF51338">
    <property type="entry name" value="Composite domain of metallo-dependent hydrolases"/>
    <property type="match status" value="1"/>
</dbReference>
<dbReference type="GO" id="GO:0006145">
    <property type="term" value="P:purine nucleobase catabolic process"/>
    <property type="evidence" value="ECO:0007669"/>
    <property type="project" value="TreeGrafter"/>
</dbReference>
<evidence type="ECO:0000259" key="2">
    <source>
        <dbReference type="Pfam" id="PF12890"/>
    </source>
</evidence>
<dbReference type="PANTHER" id="PTHR43668:SF2">
    <property type="entry name" value="ALLANTOINASE"/>
    <property type="match status" value="1"/>
</dbReference>
<name>A0A6L9EFX4_9FLAO</name>
<dbReference type="InterPro" id="IPR032466">
    <property type="entry name" value="Metal_Hydrolase"/>
</dbReference>
<sequence>MNVLLKSVKLIDPANKANHLKKRDILIKNGRIERLAARIETGSNIRVIQQKGLCVSRGWFDSGVSFGEPGFEERETIANGLATAARSGFTTIVLNPNTHPKPDSSGAIIFLKKSAEGNAVDLIPLGSLTVKSSGVDLAELYDMHNAGAGGFYDFKSPIENSNLLKIALQYSQNFGGLVYSFPLDRKLAPKGIVHEGASSTRLGLKGIPNLAENLQIKRDLDILEYSGGKLHIPTISSGAAVKHIEEAKKKGLNISCSVAIHNLWFTDEELEAFDSNYKVLPPLRTREDQKMLIKAVKDGVIDFVTTDHTPMDIEEKRLEFDNAGYGSLGLENAFGVLNQLFGTEMAVDLLTKGKERYGVANLPIEVSEEACLSLFDPDVSYQLNKDDLYSTSKNSMYLGEELKGKAIGIIANNQLII</sequence>
<feature type="domain" description="Dihydroorotase catalytic" evidence="2">
    <location>
        <begin position="63"/>
        <end position="237"/>
    </location>
</feature>
<dbReference type="Proteomes" id="UP000475249">
    <property type="component" value="Unassembled WGS sequence"/>
</dbReference>
<evidence type="ECO:0000313" key="4">
    <source>
        <dbReference type="Proteomes" id="UP000475249"/>
    </source>
</evidence>
<dbReference type="GO" id="GO:0005737">
    <property type="term" value="C:cytoplasm"/>
    <property type="evidence" value="ECO:0007669"/>
    <property type="project" value="TreeGrafter"/>
</dbReference>
<dbReference type="RefSeq" id="WP_161436544.1">
    <property type="nucleotide sequence ID" value="NZ_WXYO01000007.1"/>
</dbReference>
<evidence type="ECO:0000313" key="3">
    <source>
        <dbReference type="EMBL" id="NAS13502.1"/>
    </source>
</evidence>
<dbReference type="InterPro" id="IPR050138">
    <property type="entry name" value="DHOase/Allantoinase_Hydrolase"/>
</dbReference>
<dbReference type="EMBL" id="WXYO01000007">
    <property type="protein sequence ID" value="NAS13502.1"/>
    <property type="molecule type" value="Genomic_DNA"/>
</dbReference>
<dbReference type="Gene3D" id="3.20.20.140">
    <property type="entry name" value="Metal-dependent hydrolases"/>
    <property type="match status" value="1"/>
</dbReference>
<protein>
    <submittedName>
        <fullName evidence="3">Dihydroorotase</fullName>
    </submittedName>
</protein>
<organism evidence="3 4">
    <name type="scientific">Poritiphilus flavus</name>
    <dbReference type="NCBI Taxonomy" id="2697053"/>
    <lineage>
        <taxon>Bacteria</taxon>
        <taxon>Pseudomonadati</taxon>
        <taxon>Bacteroidota</taxon>
        <taxon>Flavobacteriia</taxon>
        <taxon>Flavobacteriales</taxon>
        <taxon>Flavobacteriaceae</taxon>
        <taxon>Poritiphilus</taxon>
    </lineage>
</organism>
<dbReference type="InterPro" id="IPR004722">
    <property type="entry name" value="DHOase"/>
</dbReference>
<dbReference type="GO" id="GO:0006221">
    <property type="term" value="P:pyrimidine nucleotide biosynthetic process"/>
    <property type="evidence" value="ECO:0007669"/>
    <property type="project" value="UniProtKB-KW"/>
</dbReference>
<accession>A0A6L9EFX4</accession>
<dbReference type="GO" id="GO:0004151">
    <property type="term" value="F:dihydroorotase activity"/>
    <property type="evidence" value="ECO:0007669"/>
    <property type="project" value="InterPro"/>
</dbReference>
<dbReference type="InterPro" id="IPR024403">
    <property type="entry name" value="DHOase_cat"/>
</dbReference>
<gene>
    <name evidence="3" type="ORF">GTQ38_15925</name>
</gene>